<dbReference type="Pfam" id="PF16395">
    <property type="entry name" value="DUF5004"/>
    <property type="match status" value="1"/>
</dbReference>
<feature type="signal peptide" evidence="1">
    <location>
        <begin position="1"/>
        <end position="18"/>
    </location>
</feature>
<gene>
    <name evidence="2" type="ORF">CLV94_2773</name>
</gene>
<dbReference type="OrthoDB" id="1342164at2"/>
<proteinExistence type="predicted"/>
<dbReference type="InterPro" id="IPR032168">
    <property type="entry name" value="DUF5004"/>
</dbReference>
<dbReference type="PROSITE" id="PS51257">
    <property type="entry name" value="PROKAR_LIPOPROTEIN"/>
    <property type="match status" value="1"/>
</dbReference>
<reference evidence="2 3" key="1">
    <citation type="submission" date="2018-10" db="EMBL/GenBank/DDBJ databases">
        <title>Genomic Encyclopedia of Archaeal and Bacterial Type Strains, Phase II (KMG-II): from individual species to whole genera.</title>
        <authorList>
            <person name="Goeker M."/>
        </authorList>
    </citation>
    <scope>NUCLEOTIDE SEQUENCE [LARGE SCALE GENOMIC DNA]</scope>
    <source>
        <strain evidence="2 3">DSM 29537</strain>
    </source>
</reference>
<dbReference type="AlphaFoldDB" id="A0A495M339"/>
<accession>A0A495M339</accession>
<dbReference type="RefSeq" id="WP_121377059.1">
    <property type="nucleotide sequence ID" value="NZ_RBLC01000004.1"/>
</dbReference>
<protein>
    <submittedName>
        <fullName evidence="2">Uncharacterized protein DUF5004</fullName>
    </submittedName>
</protein>
<keyword evidence="1" id="KW-0732">Signal</keyword>
<name>A0A495M339_9FLAO</name>
<comment type="caution">
    <text evidence="2">The sequence shown here is derived from an EMBL/GenBank/DDBJ whole genome shotgun (WGS) entry which is preliminary data.</text>
</comment>
<evidence type="ECO:0000313" key="3">
    <source>
        <dbReference type="Proteomes" id="UP000277579"/>
    </source>
</evidence>
<dbReference type="Proteomes" id="UP000277579">
    <property type="component" value="Unassembled WGS sequence"/>
</dbReference>
<sequence>MRCKIIYLLAFVGFLALGCNETDDGNPTDPITLYEKVNGEWGLMSLKMVDEFAKSNAVEPSEQNLSTLFNYEDFKIRFSVDSKMEPTTYEVLGDVPPLFAPSGYWKLSAAFQPARAEGVLIYLYSDAAKTQLKDELRLISVPGSNEEMEFQLTRVSNGTAFVSYLFKLSAIH</sequence>
<keyword evidence="3" id="KW-1185">Reference proteome</keyword>
<dbReference type="EMBL" id="RBLC01000004">
    <property type="protein sequence ID" value="RKS20394.1"/>
    <property type="molecule type" value="Genomic_DNA"/>
</dbReference>
<evidence type="ECO:0000313" key="2">
    <source>
        <dbReference type="EMBL" id="RKS20394.1"/>
    </source>
</evidence>
<organism evidence="2 3">
    <name type="scientific">Flavobacterium endophyticum</name>
    <dbReference type="NCBI Taxonomy" id="1540163"/>
    <lineage>
        <taxon>Bacteria</taxon>
        <taxon>Pseudomonadati</taxon>
        <taxon>Bacteroidota</taxon>
        <taxon>Flavobacteriia</taxon>
        <taxon>Flavobacteriales</taxon>
        <taxon>Flavobacteriaceae</taxon>
        <taxon>Flavobacterium</taxon>
    </lineage>
</organism>
<evidence type="ECO:0000256" key="1">
    <source>
        <dbReference type="SAM" id="SignalP"/>
    </source>
</evidence>
<feature type="chain" id="PRO_5019866532" evidence="1">
    <location>
        <begin position="19"/>
        <end position="172"/>
    </location>
</feature>